<dbReference type="AlphaFoldDB" id="A0A484N048"/>
<keyword evidence="2" id="KW-1185">Reference proteome</keyword>
<organism evidence="1 2">
    <name type="scientific">Cuscuta campestris</name>
    <dbReference type="NCBI Taxonomy" id="132261"/>
    <lineage>
        <taxon>Eukaryota</taxon>
        <taxon>Viridiplantae</taxon>
        <taxon>Streptophyta</taxon>
        <taxon>Embryophyta</taxon>
        <taxon>Tracheophyta</taxon>
        <taxon>Spermatophyta</taxon>
        <taxon>Magnoliopsida</taxon>
        <taxon>eudicotyledons</taxon>
        <taxon>Gunneridae</taxon>
        <taxon>Pentapetalae</taxon>
        <taxon>asterids</taxon>
        <taxon>lamiids</taxon>
        <taxon>Solanales</taxon>
        <taxon>Convolvulaceae</taxon>
        <taxon>Cuscuteae</taxon>
        <taxon>Cuscuta</taxon>
        <taxon>Cuscuta subgen. Grammica</taxon>
        <taxon>Cuscuta sect. Cleistogrammica</taxon>
    </lineage>
</organism>
<accession>A0A484N048</accession>
<evidence type="ECO:0000313" key="2">
    <source>
        <dbReference type="Proteomes" id="UP000595140"/>
    </source>
</evidence>
<protein>
    <submittedName>
        <fullName evidence="1">Uncharacterized protein</fullName>
    </submittedName>
</protein>
<proteinExistence type="predicted"/>
<evidence type="ECO:0000313" key="1">
    <source>
        <dbReference type="EMBL" id="VFQ94067.1"/>
    </source>
</evidence>
<dbReference type="Proteomes" id="UP000595140">
    <property type="component" value="Unassembled WGS sequence"/>
</dbReference>
<name>A0A484N048_9ASTE</name>
<gene>
    <name evidence="1" type="ORF">CCAM_LOCUS35843</name>
</gene>
<reference evidence="1 2" key="1">
    <citation type="submission" date="2018-04" db="EMBL/GenBank/DDBJ databases">
        <authorList>
            <person name="Vogel A."/>
        </authorList>
    </citation>
    <scope>NUCLEOTIDE SEQUENCE [LARGE SCALE GENOMIC DNA]</scope>
</reference>
<sequence>MKLQPKHHLCFLPHRTCSVYNFSSWFDHARILTIHNMLLARWLSAAIASFQTPHQPLRKFQLCPLINQRRQAFESRDQHIEAHTLYIFSLLK</sequence>
<dbReference type="EMBL" id="OOIL02005153">
    <property type="protein sequence ID" value="VFQ94067.1"/>
    <property type="molecule type" value="Genomic_DNA"/>
</dbReference>